<keyword evidence="7" id="KW-0249">Electron transport</keyword>
<evidence type="ECO:0000256" key="2">
    <source>
        <dbReference type="ARBA" id="ARBA00022448"/>
    </source>
</evidence>
<evidence type="ECO:0000313" key="16">
    <source>
        <dbReference type="EMBL" id="CAG9857431.1"/>
    </source>
</evidence>
<evidence type="ECO:0000256" key="1">
    <source>
        <dbReference type="ARBA" id="ARBA00004115"/>
    </source>
</evidence>
<dbReference type="InterPro" id="IPR017937">
    <property type="entry name" value="Thioredoxin_CS"/>
</dbReference>
<name>A0A9N9XMN0_PHYSR</name>
<evidence type="ECO:0000256" key="5">
    <source>
        <dbReference type="ARBA" id="ARBA00022729"/>
    </source>
</evidence>
<proteinExistence type="predicted"/>
<evidence type="ECO:0000256" key="10">
    <source>
        <dbReference type="ARBA" id="ARBA00023157"/>
    </source>
</evidence>
<keyword evidence="3" id="KW-0597">Phosphoprotein</keyword>
<evidence type="ECO:0000256" key="7">
    <source>
        <dbReference type="ARBA" id="ARBA00022982"/>
    </source>
</evidence>
<keyword evidence="17" id="KW-1185">Reference proteome</keyword>
<feature type="domain" description="Thioredoxin" evidence="15">
    <location>
        <begin position="19"/>
        <end position="128"/>
    </location>
</feature>
<feature type="compositionally biased region" description="Polar residues" evidence="12">
    <location>
        <begin position="241"/>
        <end position="253"/>
    </location>
</feature>
<accession>A0A9N9XMN0</accession>
<feature type="transmembrane region" description="Helical" evidence="13">
    <location>
        <begin position="177"/>
        <end position="203"/>
    </location>
</feature>
<gene>
    <name evidence="16" type="ORF">PHYEVI_LOCUS3836</name>
</gene>
<sequence>MASNKVAFCVFLSLFYIFAEANGQKTVIQLDEENWPEILHGEWMIEFYAPWCPACKALEQKWSQFAQLGPGLGIKVGAVDVTSSPGLSGRFMVTALPTIFHVISGEFRQYKGSRDVNSFTSFVEDKKWEQVEAIPGWKSPNSIQMGVVSSFFKLSQLLRQIHNKLTEEYGLPSVGSYLIFALGTIVLGALLGLILVCAIDLIFPPKHAETKKKSNKKRNKDSDDELDDADIKDDLVDDASQSGGDRNNDTGSESEVRNSPGRAGTKPKKRKNRRDM</sequence>
<keyword evidence="10" id="KW-1015">Disulfide bond</keyword>
<keyword evidence="4 13" id="KW-0812">Transmembrane</keyword>
<comment type="subcellular location">
    <subcellularLocation>
        <location evidence="1">Endoplasmic reticulum membrane</location>
        <topology evidence="1">Single-pass type I membrane protein</topology>
    </subcellularLocation>
</comment>
<feature type="compositionally biased region" description="Basic residues" evidence="12">
    <location>
        <begin position="265"/>
        <end position="276"/>
    </location>
</feature>
<evidence type="ECO:0000259" key="15">
    <source>
        <dbReference type="PROSITE" id="PS51352"/>
    </source>
</evidence>
<dbReference type="AlphaFoldDB" id="A0A9N9XMN0"/>
<dbReference type="PROSITE" id="PS00194">
    <property type="entry name" value="THIOREDOXIN_1"/>
    <property type="match status" value="1"/>
</dbReference>
<evidence type="ECO:0000256" key="6">
    <source>
        <dbReference type="ARBA" id="ARBA00022824"/>
    </source>
</evidence>
<dbReference type="Gene3D" id="3.40.30.10">
    <property type="entry name" value="Glutaredoxin"/>
    <property type="match status" value="1"/>
</dbReference>
<reference evidence="16" key="1">
    <citation type="submission" date="2022-01" db="EMBL/GenBank/DDBJ databases">
        <authorList>
            <person name="King R."/>
        </authorList>
    </citation>
    <scope>NUCLEOTIDE SEQUENCE</scope>
</reference>
<dbReference type="OrthoDB" id="7869097at2759"/>
<organism evidence="16 17">
    <name type="scientific">Phyllotreta striolata</name>
    <name type="common">Striped flea beetle</name>
    <name type="synonym">Crioceris striolata</name>
    <dbReference type="NCBI Taxonomy" id="444603"/>
    <lineage>
        <taxon>Eukaryota</taxon>
        <taxon>Metazoa</taxon>
        <taxon>Ecdysozoa</taxon>
        <taxon>Arthropoda</taxon>
        <taxon>Hexapoda</taxon>
        <taxon>Insecta</taxon>
        <taxon>Pterygota</taxon>
        <taxon>Neoptera</taxon>
        <taxon>Endopterygota</taxon>
        <taxon>Coleoptera</taxon>
        <taxon>Polyphaga</taxon>
        <taxon>Cucujiformia</taxon>
        <taxon>Chrysomeloidea</taxon>
        <taxon>Chrysomelidae</taxon>
        <taxon>Galerucinae</taxon>
        <taxon>Alticini</taxon>
        <taxon>Phyllotreta</taxon>
    </lineage>
</organism>
<dbReference type="PANTHER" id="PTHR46107">
    <property type="entry name" value="DUMPY: SHORTER THAN WILD-TYPE"/>
    <property type="match status" value="1"/>
</dbReference>
<keyword evidence="5 14" id="KW-0732">Signal</keyword>
<feature type="compositionally biased region" description="Acidic residues" evidence="12">
    <location>
        <begin position="222"/>
        <end position="237"/>
    </location>
</feature>
<keyword evidence="6" id="KW-0256">Endoplasmic reticulum</keyword>
<feature type="chain" id="PRO_5040332304" description="Thioredoxin domain-containing protein" evidence="14">
    <location>
        <begin position="24"/>
        <end position="276"/>
    </location>
</feature>
<dbReference type="EMBL" id="OU900107">
    <property type="protein sequence ID" value="CAG9857431.1"/>
    <property type="molecule type" value="Genomic_DNA"/>
</dbReference>
<evidence type="ECO:0000256" key="12">
    <source>
        <dbReference type="SAM" id="MobiDB-lite"/>
    </source>
</evidence>
<dbReference type="PROSITE" id="PS51352">
    <property type="entry name" value="THIOREDOXIN_2"/>
    <property type="match status" value="1"/>
</dbReference>
<dbReference type="GO" id="GO:0005789">
    <property type="term" value="C:endoplasmic reticulum membrane"/>
    <property type="evidence" value="ECO:0007669"/>
    <property type="project" value="UniProtKB-SubCell"/>
</dbReference>
<dbReference type="PANTHER" id="PTHR46107:SF3">
    <property type="entry name" value="THIOREDOXIN DOMAIN-CONTAINING PROTEIN"/>
    <property type="match status" value="1"/>
</dbReference>
<dbReference type="InterPro" id="IPR052454">
    <property type="entry name" value="TMX_domain-containing"/>
</dbReference>
<keyword evidence="9 13" id="KW-0472">Membrane</keyword>
<evidence type="ECO:0000313" key="17">
    <source>
        <dbReference type="Proteomes" id="UP001153712"/>
    </source>
</evidence>
<evidence type="ECO:0000256" key="9">
    <source>
        <dbReference type="ARBA" id="ARBA00023136"/>
    </source>
</evidence>
<dbReference type="SUPFAM" id="SSF52833">
    <property type="entry name" value="Thioredoxin-like"/>
    <property type="match status" value="1"/>
</dbReference>
<protein>
    <recommendedName>
        <fullName evidence="15">Thioredoxin domain-containing protein</fullName>
    </recommendedName>
</protein>
<dbReference type="GO" id="GO:0015036">
    <property type="term" value="F:disulfide oxidoreductase activity"/>
    <property type="evidence" value="ECO:0007669"/>
    <property type="project" value="TreeGrafter"/>
</dbReference>
<dbReference type="Proteomes" id="UP001153712">
    <property type="component" value="Chromosome 14"/>
</dbReference>
<keyword evidence="2" id="KW-0813">Transport</keyword>
<evidence type="ECO:0000256" key="8">
    <source>
        <dbReference type="ARBA" id="ARBA00022989"/>
    </source>
</evidence>
<dbReference type="InterPro" id="IPR036249">
    <property type="entry name" value="Thioredoxin-like_sf"/>
</dbReference>
<evidence type="ECO:0000256" key="14">
    <source>
        <dbReference type="SAM" id="SignalP"/>
    </source>
</evidence>
<dbReference type="Pfam" id="PF00085">
    <property type="entry name" value="Thioredoxin"/>
    <property type="match status" value="1"/>
</dbReference>
<feature type="signal peptide" evidence="14">
    <location>
        <begin position="1"/>
        <end position="23"/>
    </location>
</feature>
<keyword evidence="11" id="KW-0676">Redox-active center</keyword>
<feature type="region of interest" description="Disordered" evidence="12">
    <location>
        <begin position="208"/>
        <end position="276"/>
    </location>
</feature>
<evidence type="ECO:0000256" key="11">
    <source>
        <dbReference type="ARBA" id="ARBA00023284"/>
    </source>
</evidence>
<evidence type="ECO:0000256" key="4">
    <source>
        <dbReference type="ARBA" id="ARBA00022692"/>
    </source>
</evidence>
<dbReference type="InterPro" id="IPR013766">
    <property type="entry name" value="Thioredoxin_domain"/>
</dbReference>
<evidence type="ECO:0000256" key="3">
    <source>
        <dbReference type="ARBA" id="ARBA00022553"/>
    </source>
</evidence>
<keyword evidence="8 13" id="KW-1133">Transmembrane helix</keyword>
<evidence type="ECO:0000256" key="13">
    <source>
        <dbReference type="SAM" id="Phobius"/>
    </source>
</evidence>